<dbReference type="GO" id="GO:0030288">
    <property type="term" value="C:outer membrane-bounded periplasmic space"/>
    <property type="evidence" value="ECO:0007669"/>
    <property type="project" value="TreeGrafter"/>
</dbReference>
<dbReference type="SMART" id="SM00646">
    <property type="entry name" value="Ami_3"/>
    <property type="match status" value="1"/>
</dbReference>
<dbReference type="InterPro" id="IPR050695">
    <property type="entry name" value="N-acetylmuramoyl_amidase_3"/>
</dbReference>
<dbReference type="GO" id="GO:0009253">
    <property type="term" value="P:peptidoglycan catabolic process"/>
    <property type="evidence" value="ECO:0007669"/>
    <property type="project" value="InterPro"/>
</dbReference>
<comment type="catalytic activity">
    <reaction evidence="1">
        <text>Hydrolyzes the link between N-acetylmuramoyl residues and L-amino acid residues in certain cell-wall glycopeptides.</text>
        <dbReference type="EC" id="3.5.1.28"/>
    </reaction>
</comment>
<feature type="domain" description="MurNAc-LAA" evidence="5">
    <location>
        <begin position="310"/>
        <end position="466"/>
    </location>
</feature>
<comment type="caution">
    <text evidence="6">The sequence shown here is derived from an EMBL/GenBank/DDBJ whole genome shotgun (WGS) entry which is preliminary data.</text>
</comment>
<organism evidence="6 7">
    <name type="scientific">Rhodoplanes serenus</name>
    <dbReference type="NCBI Taxonomy" id="200615"/>
    <lineage>
        <taxon>Bacteria</taxon>
        <taxon>Pseudomonadati</taxon>
        <taxon>Pseudomonadota</taxon>
        <taxon>Alphaproteobacteria</taxon>
        <taxon>Hyphomicrobiales</taxon>
        <taxon>Nitrobacteraceae</taxon>
        <taxon>Rhodoplanes</taxon>
    </lineage>
</organism>
<dbReference type="Pfam" id="PF01520">
    <property type="entry name" value="Amidase_3"/>
    <property type="match status" value="1"/>
</dbReference>
<protein>
    <recommendedName>
        <fullName evidence="2">N-acetylmuramoyl-L-alanine amidase</fullName>
        <ecNumber evidence="2">3.5.1.28</ecNumber>
    </recommendedName>
</protein>
<dbReference type="Gene3D" id="2.60.40.3500">
    <property type="match status" value="1"/>
</dbReference>
<gene>
    <name evidence="6" type="ORF">GJ689_09185</name>
</gene>
<reference evidence="6 7" key="1">
    <citation type="submission" date="2019-11" db="EMBL/GenBank/DDBJ databases">
        <title>Whole-genome sequence of Rhodoplanes serenus DSM 18633, type strain.</title>
        <authorList>
            <person name="Kyndt J.A."/>
            <person name="Meyer T.E."/>
        </authorList>
    </citation>
    <scope>NUCLEOTIDE SEQUENCE [LARGE SCALE GENOMIC DNA]</scope>
    <source>
        <strain evidence="6 7">DSM 18633</strain>
    </source>
</reference>
<dbReference type="PANTHER" id="PTHR30404:SF0">
    <property type="entry name" value="N-ACETYLMURAMOYL-L-ALANINE AMIDASE AMIC"/>
    <property type="match status" value="1"/>
</dbReference>
<dbReference type="Gene3D" id="3.40.630.40">
    <property type="entry name" value="Zn-dependent exopeptidases"/>
    <property type="match status" value="1"/>
</dbReference>
<dbReference type="AlphaFoldDB" id="A0A9X5ASJ4"/>
<evidence type="ECO:0000256" key="4">
    <source>
        <dbReference type="SAM" id="MobiDB-lite"/>
    </source>
</evidence>
<dbReference type="InterPro" id="IPR021731">
    <property type="entry name" value="AMIN_dom"/>
</dbReference>
<dbReference type="GO" id="GO:0008745">
    <property type="term" value="F:N-acetylmuramoyl-L-alanine amidase activity"/>
    <property type="evidence" value="ECO:0007669"/>
    <property type="project" value="UniProtKB-EC"/>
</dbReference>
<sequence>MLFTSGREWIGNPWPVSQLSHPRVIRSGAGQVIRAAGRREKAHVNRQTLFGEAGRGGGSDVARNVGLPLIVAVALGVLPAGGTPAVAQSAPASRPPAAAPASFPIATDARLAGDAGQTRFVVDLSKSIEMRAFTLADPYRVVIDLPQVTFQLPPKAGEHGRGLVKAFRYGLVMPGGSRIVLDTAGPVRVERAFVLDATEGLPARLVLDLAAVDRATFLRAAAIDNRLPRESQRRTERDGVASPGDPRPLVVVDPGHGGIDSGTRAASGELEKAIVLDFGLMLRDKLEQTGKYRVVMTRTDDRFIPLADRVRLARSREAALFISIHCDALARRDGGAEGATVYTLSEHASDAEAARLAEAENKADAISGVDLSAEPDDIADILIDLAQRETKNYSGQFARTLVGELKSAARLHKHPLKSAGFRVLTAPDVPSVLLELGYVSNRADLKLMTSEAWRAKTTESIVAAVNAFFHPRLAAPAETAAGGAN</sequence>
<evidence type="ECO:0000256" key="1">
    <source>
        <dbReference type="ARBA" id="ARBA00001561"/>
    </source>
</evidence>
<dbReference type="SUPFAM" id="SSF53187">
    <property type="entry name" value="Zn-dependent exopeptidases"/>
    <property type="match status" value="1"/>
</dbReference>
<evidence type="ECO:0000313" key="7">
    <source>
        <dbReference type="Proteomes" id="UP000438991"/>
    </source>
</evidence>
<accession>A0A9X5ASJ4</accession>
<feature type="region of interest" description="Disordered" evidence="4">
    <location>
        <begin position="229"/>
        <end position="255"/>
    </location>
</feature>
<dbReference type="PANTHER" id="PTHR30404">
    <property type="entry name" value="N-ACETYLMURAMOYL-L-ALANINE AMIDASE"/>
    <property type="match status" value="1"/>
</dbReference>
<dbReference type="CDD" id="cd02696">
    <property type="entry name" value="MurNAc-LAA"/>
    <property type="match status" value="1"/>
</dbReference>
<name>A0A9X5ASJ4_9BRAD</name>
<evidence type="ECO:0000313" key="6">
    <source>
        <dbReference type="EMBL" id="MTW16384.1"/>
    </source>
</evidence>
<dbReference type="EC" id="3.5.1.28" evidence="2"/>
<dbReference type="Proteomes" id="UP000438991">
    <property type="component" value="Unassembled WGS sequence"/>
</dbReference>
<evidence type="ECO:0000259" key="5">
    <source>
        <dbReference type="SMART" id="SM00646"/>
    </source>
</evidence>
<keyword evidence="3" id="KW-0378">Hydrolase</keyword>
<feature type="compositionally biased region" description="Basic and acidic residues" evidence="4">
    <location>
        <begin position="229"/>
        <end position="239"/>
    </location>
</feature>
<evidence type="ECO:0000256" key="2">
    <source>
        <dbReference type="ARBA" id="ARBA00011901"/>
    </source>
</evidence>
<dbReference type="Pfam" id="PF11741">
    <property type="entry name" value="AMIN"/>
    <property type="match status" value="1"/>
</dbReference>
<proteinExistence type="predicted"/>
<dbReference type="InterPro" id="IPR002508">
    <property type="entry name" value="MurNAc-LAA_cat"/>
</dbReference>
<dbReference type="EMBL" id="WNKV01000006">
    <property type="protein sequence ID" value="MTW16384.1"/>
    <property type="molecule type" value="Genomic_DNA"/>
</dbReference>
<evidence type="ECO:0000256" key="3">
    <source>
        <dbReference type="ARBA" id="ARBA00022801"/>
    </source>
</evidence>